<dbReference type="AlphaFoldDB" id="A0A835UTG8"/>
<sequence>MSNGVLVGGVDFGTEGSYGTTSGEEAPPGERPVEGTAIGPPPASVSASLSASEDAGRVITRGRRGEGVGGEKRECKSKLQAKKWEKSLDPSCERK</sequence>
<evidence type="ECO:0000313" key="3">
    <source>
        <dbReference type="Proteomes" id="UP000639772"/>
    </source>
</evidence>
<comment type="caution">
    <text evidence="2">The sequence shown here is derived from an EMBL/GenBank/DDBJ whole genome shotgun (WGS) entry which is preliminary data.</text>
</comment>
<feature type="compositionally biased region" description="Low complexity" evidence="1">
    <location>
        <begin position="13"/>
        <end position="25"/>
    </location>
</feature>
<feature type="region of interest" description="Disordered" evidence="1">
    <location>
        <begin position="1"/>
        <end position="95"/>
    </location>
</feature>
<organism evidence="2 3">
    <name type="scientific">Vanilla planifolia</name>
    <name type="common">Vanilla</name>
    <dbReference type="NCBI Taxonomy" id="51239"/>
    <lineage>
        <taxon>Eukaryota</taxon>
        <taxon>Viridiplantae</taxon>
        <taxon>Streptophyta</taxon>
        <taxon>Embryophyta</taxon>
        <taxon>Tracheophyta</taxon>
        <taxon>Spermatophyta</taxon>
        <taxon>Magnoliopsida</taxon>
        <taxon>Liliopsida</taxon>
        <taxon>Asparagales</taxon>
        <taxon>Orchidaceae</taxon>
        <taxon>Vanilloideae</taxon>
        <taxon>Vanilleae</taxon>
        <taxon>Vanilla</taxon>
    </lineage>
</organism>
<dbReference type="EMBL" id="JADCNM010000008">
    <property type="protein sequence ID" value="KAG0472015.1"/>
    <property type="molecule type" value="Genomic_DNA"/>
</dbReference>
<name>A0A835UTG8_VANPL</name>
<dbReference type="Proteomes" id="UP000639772">
    <property type="component" value="Unassembled WGS sequence"/>
</dbReference>
<evidence type="ECO:0000256" key="1">
    <source>
        <dbReference type="SAM" id="MobiDB-lite"/>
    </source>
</evidence>
<proteinExistence type="predicted"/>
<gene>
    <name evidence="2" type="ORF">HPP92_016561</name>
</gene>
<reference evidence="2 3" key="1">
    <citation type="journal article" date="2020" name="Nat. Food">
        <title>A phased Vanilla planifolia genome enables genetic improvement of flavour and production.</title>
        <authorList>
            <person name="Hasing T."/>
            <person name="Tang H."/>
            <person name="Brym M."/>
            <person name="Khazi F."/>
            <person name="Huang T."/>
            <person name="Chambers A.H."/>
        </authorList>
    </citation>
    <scope>NUCLEOTIDE SEQUENCE [LARGE SCALE GENOMIC DNA]</scope>
    <source>
        <tissue evidence="2">Leaf</tissue>
    </source>
</reference>
<accession>A0A835UTG8</accession>
<evidence type="ECO:0000313" key="2">
    <source>
        <dbReference type="EMBL" id="KAG0472015.1"/>
    </source>
</evidence>
<feature type="compositionally biased region" description="Gly residues" evidence="1">
    <location>
        <begin position="1"/>
        <end position="11"/>
    </location>
</feature>
<feature type="compositionally biased region" description="Basic and acidic residues" evidence="1">
    <location>
        <begin position="63"/>
        <end position="95"/>
    </location>
</feature>
<protein>
    <submittedName>
        <fullName evidence="2">Uncharacterized protein</fullName>
    </submittedName>
</protein>